<organism evidence="2">
    <name type="scientific">Hadogenes troglodytes</name>
    <dbReference type="NCBI Taxonomy" id="1577150"/>
    <lineage>
        <taxon>Eukaryota</taxon>
        <taxon>Metazoa</taxon>
        <taxon>Ecdysozoa</taxon>
        <taxon>Arthropoda</taxon>
        <taxon>Chelicerata</taxon>
        <taxon>Arachnida</taxon>
        <taxon>Scorpiones</taxon>
        <taxon>Iurida</taxon>
        <taxon>Scorpionoidea</taxon>
        <taxon>Hemiscorpiidae</taxon>
        <taxon>Hadogenes</taxon>
    </lineage>
</organism>
<evidence type="ECO:0000313" key="2">
    <source>
        <dbReference type="EMBL" id="AOF40170.1"/>
    </source>
</evidence>
<keyword evidence="1" id="KW-0732">Signal</keyword>
<reference evidence="2" key="1">
    <citation type="journal article" date="2016" name="J. Proteomics">
        <title>Transcriptomic analysis of the venom glands from the scorpion Hadogenes troglodytes revealed unique and extremely high diversity of the venom peptides.</title>
        <authorList>
            <person name="Zhong J."/>
            <person name="Zeng X.C."/>
            <person name="Zeng X."/>
            <person name="Nie Y."/>
            <person name="Zhang L."/>
            <person name="Wu S."/>
            <person name="Bao A."/>
        </authorList>
    </citation>
    <scope>NUCLEOTIDE SEQUENCE</scope>
</reference>
<protein>
    <submittedName>
        <fullName evidence="2">Venom peptide HtC2Tx2</fullName>
    </submittedName>
</protein>
<feature type="signal peptide" evidence="1">
    <location>
        <begin position="1"/>
        <end position="20"/>
    </location>
</feature>
<name>A0A1B3IIZ2_9SCOR</name>
<accession>A0A1B3IIZ2</accession>
<dbReference type="EMBL" id="KU643078">
    <property type="protein sequence ID" value="AOF40170.1"/>
    <property type="molecule type" value="mRNA"/>
</dbReference>
<proteinExistence type="evidence at transcript level"/>
<evidence type="ECO:0000256" key="1">
    <source>
        <dbReference type="SAM" id="SignalP"/>
    </source>
</evidence>
<dbReference type="AlphaFoldDB" id="A0A1B3IIZ2"/>
<sequence>MRGFFLIALILTVQLISCFGARISDEEMAETSYRASEDSAPMDESIRKSIEKRCTIGRCPGFGLLHG</sequence>
<feature type="chain" id="PRO_5008548505" evidence="1">
    <location>
        <begin position="21"/>
        <end position="67"/>
    </location>
</feature>